<dbReference type="AlphaFoldDB" id="A0ABD2J033"/>
<keyword evidence="3" id="KW-1185">Reference proteome</keyword>
<evidence type="ECO:0000313" key="3">
    <source>
        <dbReference type="Proteomes" id="UP001620645"/>
    </source>
</evidence>
<gene>
    <name evidence="2" type="ORF">niasHS_010387</name>
</gene>
<sequence length="121" mass="13201">MSHDRLAQRQQQLTDDEGRNKEKRWYNKRCAVRALISSADGPIAGGVVVGVLNGGDGRGGVVVIMCTEQGRRPVVGWMKGKEDGRTEEDDEETTAVSVQLGWGGWRVSAADDDEGEDGRRT</sequence>
<comment type="caution">
    <text evidence="2">The sequence shown here is derived from an EMBL/GenBank/DDBJ whole genome shotgun (WGS) entry which is preliminary data.</text>
</comment>
<dbReference type="EMBL" id="JBICCN010000232">
    <property type="protein sequence ID" value="KAL3085318.1"/>
    <property type="molecule type" value="Genomic_DNA"/>
</dbReference>
<protein>
    <submittedName>
        <fullName evidence="2">Uncharacterized protein</fullName>
    </submittedName>
</protein>
<evidence type="ECO:0000256" key="1">
    <source>
        <dbReference type="SAM" id="MobiDB-lite"/>
    </source>
</evidence>
<feature type="region of interest" description="Disordered" evidence="1">
    <location>
        <begin position="1"/>
        <end position="20"/>
    </location>
</feature>
<proteinExistence type="predicted"/>
<dbReference type="Proteomes" id="UP001620645">
    <property type="component" value="Unassembled WGS sequence"/>
</dbReference>
<reference evidence="2 3" key="1">
    <citation type="submission" date="2024-10" db="EMBL/GenBank/DDBJ databases">
        <authorList>
            <person name="Kim D."/>
        </authorList>
    </citation>
    <scope>NUCLEOTIDE SEQUENCE [LARGE SCALE GENOMIC DNA]</scope>
    <source>
        <strain evidence="2">Taebaek</strain>
    </source>
</reference>
<name>A0ABD2J033_HETSC</name>
<evidence type="ECO:0000313" key="2">
    <source>
        <dbReference type="EMBL" id="KAL3085318.1"/>
    </source>
</evidence>
<organism evidence="2 3">
    <name type="scientific">Heterodera schachtii</name>
    <name type="common">Sugarbeet cyst nematode worm</name>
    <name type="synonym">Tylenchus schachtii</name>
    <dbReference type="NCBI Taxonomy" id="97005"/>
    <lineage>
        <taxon>Eukaryota</taxon>
        <taxon>Metazoa</taxon>
        <taxon>Ecdysozoa</taxon>
        <taxon>Nematoda</taxon>
        <taxon>Chromadorea</taxon>
        <taxon>Rhabditida</taxon>
        <taxon>Tylenchina</taxon>
        <taxon>Tylenchomorpha</taxon>
        <taxon>Tylenchoidea</taxon>
        <taxon>Heteroderidae</taxon>
        <taxon>Heteroderinae</taxon>
        <taxon>Heterodera</taxon>
    </lineage>
</organism>
<accession>A0ABD2J033</accession>